<dbReference type="GO" id="GO:0015074">
    <property type="term" value="P:DNA integration"/>
    <property type="evidence" value="ECO:0007669"/>
    <property type="project" value="UniProtKB-KW"/>
</dbReference>
<dbReference type="InterPro" id="IPR002104">
    <property type="entry name" value="Integrase_catalytic"/>
</dbReference>
<dbReference type="Proteomes" id="UP000181909">
    <property type="component" value="Unassembled WGS sequence"/>
</dbReference>
<feature type="domain" description="Tyr recombinase" evidence="6">
    <location>
        <begin position="113"/>
        <end position="285"/>
    </location>
</feature>
<dbReference type="GO" id="GO:0006310">
    <property type="term" value="P:DNA recombination"/>
    <property type="evidence" value="ECO:0007669"/>
    <property type="project" value="UniProtKB-KW"/>
</dbReference>
<accession>A0A1K2FA71</accession>
<evidence type="ECO:0000256" key="4">
    <source>
        <dbReference type="PROSITE-ProRule" id="PRU01248"/>
    </source>
</evidence>
<dbReference type="GO" id="GO:0003677">
    <property type="term" value="F:DNA binding"/>
    <property type="evidence" value="ECO:0007669"/>
    <property type="project" value="UniProtKB-UniRule"/>
</dbReference>
<evidence type="ECO:0000256" key="5">
    <source>
        <dbReference type="SAM" id="MobiDB-lite"/>
    </source>
</evidence>
<evidence type="ECO:0000256" key="3">
    <source>
        <dbReference type="ARBA" id="ARBA00023172"/>
    </source>
</evidence>
<dbReference type="AlphaFoldDB" id="A0A1K2FA71"/>
<dbReference type="InterPro" id="IPR011010">
    <property type="entry name" value="DNA_brk_join_enz"/>
</dbReference>
<evidence type="ECO:0000259" key="7">
    <source>
        <dbReference type="PROSITE" id="PS51900"/>
    </source>
</evidence>
<sequence length="285" mass="31007">MTALDGYALQLLDDWLAGPNNGRGGPFSSDALDGYERDVRSWLTFCAAEDIDCWATGPLAVGRWADTRRGSTARTRAKAVSVLRSFYGYAITQGIAADNPATEAVRGRVGNTPATRVTTRECAAAIRSAADRYRGPEPERARLFVYLLLAGLRPGQICDLLIQARHTEQHRNTWDVPQKGGGTRLLAFPREITGAVDEYLPHRTHRAPAGSTEHTGPLLTSRNGRALDRESTARRLLRAVLAAGDPEILPAHLTGDEIAHTPEDLRPFTVTNARPASRTPKAHGD</sequence>
<evidence type="ECO:0000313" key="9">
    <source>
        <dbReference type="Proteomes" id="UP000181909"/>
    </source>
</evidence>
<keyword evidence="2 4" id="KW-0238">DNA-binding</keyword>
<feature type="region of interest" description="Disordered" evidence="5">
    <location>
        <begin position="260"/>
        <end position="285"/>
    </location>
</feature>
<gene>
    <name evidence="8" type="ORF">SAMN02787144_104529</name>
</gene>
<dbReference type="Pfam" id="PF02899">
    <property type="entry name" value="Phage_int_SAM_1"/>
    <property type="match status" value="1"/>
</dbReference>
<evidence type="ECO:0000313" key="8">
    <source>
        <dbReference type="EMBL" id="SFY44326.1"/>
    </source>
</evidence>
<organism evidence="8 9">
    <name type="scientific">Streptomyces atratus</name>
    <dbReference type="NCBI Taxonomy" id="1893"/>
    <lineage>
        <taxon>Bacteria</taxon>
        <taxon>Bacillati</taxon>
        <taxon>Actinomycetota</taxon>
        <taxon>Actinomycetes</taxon>
        <taxon>Kitasatosporales</taxon>
        <taxon>Streptomycetaceae</taxon>
        <taxon>Streptomyces</taxon>
    </lineage>
</organism>
<protein>
    <submittedName>
        <fullName evidence="8">Site-specific recombinase XerD</fullName>
    </submittedName>
</protein>
<dbReference type="InterPro" id="IPR004107">
    <property type="entry name" value="Integrase_SAM-like_N"/>
</dbReference>
<dbReference type="InterPro" id="IPR013762">
    <property type="entry name" value="Integrase-like_cat_sf"/>
</dbReference>
<dbReference type="Gene3D" id="1.10.150.130">
    <property type="match status" value="1"/>
</dbReference>
<proteinExistence type="predicted"/>
<evidence type="ECO:0000256" key="2">
    <source>
        <dbReference type="ARBA" id="ARBA00023125"/>
    </source>
</evidence>
<dbReference type="EMBL" id="FPJO01000045">
    <property type="protein sequence ID" value="SFY44326.1"/>
    <property type="molecule type" value="Genomic_DNA"/>
</dbReference>
<keyword evidence="3" id="KW-0233">DNA recombination</keyword>
<keyword evidence="1" id="KW-0229">DNA integration</keyword>
<dbReference type="InterPro" id="IPR010998">
    <property type="entry name" value="Integrase_recombinase_N"/>
</dbReference>
<dbReference type="STRING" id="1893.SAMN02787144_104529"/>
<dbReference type="InterPro" id="IPR044068">
    <property type="entry name" value="CB"/>
</dbReference>
<dbReference type="RefSeq" id="WP_072489464.1">
    <property type="nucleotide sequence ID" value="NZ_CP108278.1"/>
</dbReference>
<dbReference type="SUPFAM" id="SSF56349">
    <property type="entry name" value="DNA breaking-rejoining enzymes"/>
    <property type="match status" value="1"/>
</dbReference>
<name>A0A1K2FA71_STRAR</name>
<dbReference type="Gene3D" id="1.10.443.10">
    <property type="entry name" value="Intergrase catalytic core"/>
    <property type="match status" value="1"/>
</dbReference>
<dbReference type="PROSITE" id="PS51898">
    <property type="entry name" value="TYR_RECOMBINASE"/>
    <property type="match status" value="1"/>
</dbReference>
<evidence type="ECO:0000256" key="1">
    <source>
        <dbReference type="ARBA" id="ARBA00022908"/>
    </source>
</evidence>
<dbReference type="PROSITE" id="PS51900">
    <property type="entry name" value="CB"/>
    <property type="match status" value="1"/>
</dbReference>
<evidence type="ECO:0000259" key="6">
    <source>
        <dbReference type="PROSITE" id="PS51898"/>
    </source>
</evidence>
<dbReference type="OrthoDB" id="4246056at2"/>
<reference evidence="8 9" key="1">
    <citation type="submission" date="2016-11" db="EMBL/GenBank/DDBJ databases">
        <authorList>
            <person name="Jaros S."/>
            <person name="Januszkiewicz K."/>
            <person name="Wedrychowicz H."/>
        </authorList>
    </citation>
    <scope>NUCLEOTIDE SEQUENCE [LARGE SCALE GENOMIC DNA]</scope>
    <source>
        <strain evidence="8 9">OK807</strain>
    </source>
</reference>
<feature type="domain" description="Core-binding (CB)" evidence="7">
    <location>
        <begin position="1"/>
        <end position="91"/>
    </location>
</feature>